<dbReference type="Proteomes" id="UP000075714">
    <property type="component" value="Unassembled WGS sequence"/>
</dbReference>
<reference evidence="2" key="1">
    <citation type="journal article" date="2016" name="Nat. Commun.">
        <title>The Gonium pectorale genome demonstrates co-option of cell cycle regulation during the evolution of multicellularity.</title>
        <authorList>
            <person name="Hanschen E.R."/>
            <person name="Marriage T.N."/>
            <person name="Ferris P.J."/>
            <person name="Hamaji T."/>
            <person name="Toyoda A."/>
            <person name="Fujiyama A."/>
            <person name="Neme R."/>
            <person name="Noguchi H."/>
            <person name="Minakuchi Y."/>
            <person name="Suzuki M."/>
            <person name="Kawai-Toyooka H."/>
            <person name="Smith D.R."/>
            <person name="Sparks H."/>
            <person name="Anderson J."/>
            <person name="Bakaric R."/>
            <person name="Luria V."/>
            <person name="Karger A."/>
            <person name="Kirschner M.W."/>
            <person name="Durand P.M."/>
            <person name="Michod R.E."/>
            <person name="Nozaki H."/>
            <person name="Olson B.J."/>
        </authorList>
    </citation>
    <scope>NUCLEOTIDE SEQUENCE [LARGE SCALE GENOMIC DNA]</scope>
    <source>
        <strain evidence="2">NIES-2863</strain>
    </source>
</reference>
<dbReference type="EMBL" id="LSYV01000013">
    <property type="protein sequence ID" value="KXZ51591.1"/>
    <property type="molecule type" value="Genomic_DNA"/>
</dbReference>
<protein>
    <submittedName>
        <fullName evidence="1">Uncharacterized protein</fullName>
    </submittedName>
</protein>
<dbReference type="STRING" id="33097.A0A150GP56"/>
<comment type="caution">
    <text evidence="1">The sequence shown here is derived from an EMBL/GenBank/DDBJ whole genome shotgun (WGS) entry which is preliminary data.</text>
</comment>
<accession>A0A150GP56</accession>
<dbReference type="AlphaFoldDB" id="A0A150GP56"/>
<dbReference type="OrthoDB" id="541985at2759"/>
<proteinExistence type="predicted"/>
<name>A0A150GP56_GONPE</name>
<evidence type="ECO:0000313" key="2">
    <source>
        <dbReference type="Proteomes" id="UP000075714"/>
    </source>
</evidence>
<sequence length="650" mass="69540">MAFISIITSKALASPTMAPQSCTPRAFGSSTVQTVTSFPGDTNQTSPLPPSTCDYWTLPISRIGKEGSCVSQGNGPTFLLFEFWRLDANGAVDTRPLEDVHVLVARGTQPNVLVYDVNDLLYQPPLSVRPYDISSNRSTLRDADAALFWRPYHRIVASYNASSNSSGSSSTEPGSSDWFVTVSNLDRNSSSFTYALRVSCVNETTAPCPRPLPSAGQCSDRGTCVAPPQGVASPALTRVCKCDPGRGDYGCQTAVPLLANGAVVTRAIEPNGWAFWQLRVPLPPDSVKPSLLVELSRSPVGFGPALGGFGPEATGTASTSAGFGGDPVLVVMPKDPNGSNRLPWFSDLNSNNNIADLRSYFLQQNLHYVLTRNLIAGVSTDDGWAAEYYVAVHNNRQRFTGDAQNAALLYPQANVTIRVRWSTGSGPALCPNDCYGGGTCHDPWGANSTSLPASIFPAFPAGVSNPPGPPDFMCGCTAGRGGRLCEGRIANMTLPSGERDAAGALAPGQWSFSVLSLDPAGFSYARDTVAIRWRVIDGSPDPAAKYSNAYLTIDENAFPRDAVLDSNDPFRRGWQIFYSSLAQRSDPPVPLQLRGSDLKPGLRYVLGMYNSDYTRKITFNYSLSVGSVGSIRPSVWLVLASLAALCILIV</sequence>
<keyword evidence="2" id="KW-1185">Reference proteome</keyword>
<gene>
    <name evidence="1" type="ORF">GPECTOR_12g555</name>
</gene>
<organism evidence="1 2">
    <name type="scientific">Gonium pectorale</name>
    <name type="common">Green alga</name>
    <dbReference type="NCBI Taxonomy" id="33097"/>
    <lineage>
        <taxon>Eukaryota</taxon>
        <taxon>Viridiplantae</taxon>
        <taxon>Chlorophyta</taxon>
        <taxon>core chlorophytes</taxon>
        <taxon>Chlorophyceae</taxon>
        <taxon>CS clade</taxon>
        <taxon>Chlamydomonadales</taxon>
        <taxon>Volvocaceae</taxon>
        <taxon>Gonium</taxon>
    </lineage>
</organism>
<evidence type="ECO:0000313" key="1">
    <source>
        <dbReference type="EMBL" id="KXZ51591.1"/>
    </source>
</evidence>